<reference evidence="2 3" key="1">
    <citation type="journal article" date="2017" name="Curr. Biol.">
        <title>The Evolution of Venom by Co-option of Single-Copy Genes.</title>
        <authorList>
            <person name="Martinson E.O."/>
            <person name="Mrinalini"/>
            <person name="Kelkar Y.D."/>
            <person name="Chang C.H."/>
            <person name="Werren J.H."/>
        </authorList>
    </citation>
    <scope>NUCLEOTIDE SEQUENCE [LARGE SCALE GENOMIC DNA]</scope>
    <source>
        <strain evidence="2 3">Alberta</strain>
        <tissue evidence="2">Whole body</tissue>
    </source>
</reference>
<evidence type="ECO:0000313" key="2">
    <source>
        <dbReference type="EMBL" id="OXU29973.1"/>
    </source>
</evidence>
<dbReference type="OrthoDB" id="6067390at2759"/>
<dbReference type="EMBL" id="NNAY01000213">
    <property type="protein sequence ID" value="OXU29973.1"/>
    <property type="molecule type" value="Genomic_DNA"/>
</dbReference>
<dbReference type="Proteomes" id="UP000215335">
    <property type="component" value="Unassembled WGS sequence"/>
</dbReference>
<comment type="caution">
    <text evidence="2">The sequence shown here is derived from an EMBL/GenBank/DDBJ whole genome shotgun (WGS) entry which is preliminary data.</text>
</comment>
<organism evidence="2 3">
    <name type="scientific">Trichomalopsis sarcophagae</name>
    <dbReference type="NCBI Taxonomy" id="543379"/>
    <lineage>
        <taxon>Eukaryota</taxon>
        <taxon>Metazoa</taxon>
        <taxon>Ecdysozoa</taxon>
        <taxon>Arthropoda</taxon>
        <taxon>Hexapoda</taxon>
        <taxon>Insecta</taxon>
        <taxon>Pterygota</taxon>
        <taxon>Neoptera</taxon>
        <taxon>Endopterygota</taxon>
        <taxon>Hymenoptera</taxon>
        <taxon>Apocrita</taxon>
        <taxon>Proctotrupomorpha</taxon>
        <taxon>Chalcidoidea</taxon>
        <taxon>Pteromalidae</taxon>
        <taxon>Pteromalinae</taxon>
        <taxon>Trichomalopsis</taxon>
    </lineage>
</organism>
<sequence>MADEVRRPMKYPYTFSAKIAQFPYKYYFKHSWAFKYFFYSTIVCLPIFYKIQKLSYSPENVKKWDEIHRKEFYGTDHH</sequence>
<keyword evidence="3" id="KW-1185">Reference proteome</keyword>
<accession>A0A232FHC8</accession>
<dbReference type="AlphaFoldDB" id="A0A232FHC8"/>
<evidence type="ECO:0000256" key="1">
    <source>
        <dbReference type="SAM" id="Phobius"/>
    </source>
</evidence>
<feature type="transmembrane region" description="Helical" evidence="1">
    <location>
        <begin position="32"/>
        <end position="49"/>
    </location>
</feature>
<evidence type="ECO:0000313" key="3">
    <source>
        <dbReference type="Proteomes" id="UP000215335"/>
    </source>
</evidence>
<keyword evidence="1" id="KW-0472">Membrane</keyword>
<proteinExistence type="predicted"/>
<keyword evidence="1" id="KW-1133">Transmembrane helix</keyword>
<protein>
    <submittedName>
        <fullName evidence="2">Uncharacterized protein</fullName>
    </submittedName>
</protein>
<gene>
    <name evidence="2" type="ORF">TSAR_003037</name>
</gene>
<keyword evidence="1" id="KW-0812">Transmembrane</keyword>
<name>A0A232FHC8_9HYME</name>